<feature type="transmembrane region" description="Helical" evidence="7">
    <location>
        <begin position="208"/>
        <end position="229"/>
    </location>
</feature>
<keyword evidence="6 7" id="KW-0472">Membrane</keyword>
<comment type="subcellular location">
    <subcellularLocation>
        <location evidence="1">Membrane</location>
        <topology evidence="1">Multi-pass membrane protein</topology>
    </subcellularLocation>
</comment>
<dbReference type="InterPro" id="IPR004776">
    <property type="entry name" value="Mem_transp_PIN-like"/>
</dbReference>
<feature type="transmembrane region" description="Helical" evidence="7">
    <location>
        <begin position="309"/>
        <end position="329"/>
    </location>
</feature>
<dbReference type="PANTHER" id="PTHR36838:SF3">
    <property type="entry name" value="TRANSPORTER AUXIN EFFLUX CARRIER EC FAMILY"/>
    <property type="match status" value="1"/>
</dbReference>
<evidence type="ECO:0000256" key="5">
    <source>
        <dbReference type="ARBA" id="ARBA00022989"/>
    </source>
</evidence>
<dbReference type="PANTHER" id="PTHR36838">
    <property type="entry name" value="AUXIN EFFLUX CARRIER FAMILY PROTEIN"/>
    <property type="match status" value="1"/>
</dbReference>
<comment type="caution">
    <text evidence="8">The sequence shown here is derived from an EMBL/GenBank/DDBJ whole genome shotgun (WGS) entry which is preliminary data.</text>
</comment>
<organism evidence="8 9">
    <name type="scientific">Kistimonas scapharcae</name>
    <dbReference type="NCBI Taxonomy" id="1036133"/>
    <lineage>
        <taxon>Bacteria</taxon>
        <taxon>Pseudomonadati</taxon>
        <taxon>Pseudomonadota</taxon>
        <taxon>Gammaproteobacteria</taxon>
        <taxon>Oceanospirillales</taxon>
        <taxon>Endozoicomonadaceae</taxon>
        <taxon>Kistimonas</taxon>
    </lineage>
</organism>
<dbReference type="Pfam" id="PF03547">
    <property type="entry name" value="Mem_trans"/>
    <property type="match status" value="1"/>
</dbReference>
<evidence type="ECO:0000256" key="2">
    <source>
        <dbReference type="ARBA" id="ARBA00022448"/>
    </source>
</evidence>
<feature type="transmembrane region" description="Helical" evidence="7">
    <location>
        <begin position="277"/>
        <end position="297"/>
    </location>
</feature>
<evidence type="ECO:0000256" key="4">
    <source>
        <dbReference type="ARBA" id="ARBA00022692"/>
    </source>
</evidence>
<evidence type="ECO:0000313" key="9">
    <source>
        <dbReference type="Proteomes" id="UP001500604"/>
    </source>
</evidence>
<protein>
    <submittedName>
        <fullName evidence="8">AEC family transporter</fullName>
    </submittedName>
</protein>
<evidence type="ECO:0000256" key="3">
    <source>
        <dbReference type="ARBA" id="ARBA00022475"/>
    </source>
</evidence>
<sequence>MIPDDEMVFVLAVLLSALFPVFAMMLSGGIAARYSLLPSGGDTALNRYVYYFAVPALLITGLGEASVNQILRWDFMIGYLLAAMGVYIGVFLFAHCLLKRSIAESGIQSYTASFANTGYIGIPLLLGLFPDSPDAIIAAVITTVLSNVMLALALAKIELHYATQGYRIHQLVGRIVFRVLMNPFILATVVGFLISWMQLSIPVPISRFLHMLADTTCPVALFAIGMVLAGRSAEQPLPVPGGSREVASLLVVSGAKLILQPLLTLVCLRYLGVSGQWLRMGTLLAALPTAANVYVIAEQYGIYTKGAARAIMVGTLLTLLTVPLVQILLTRIA</sequence>
<feature type="transmembrane region" description="Helical" evidence="7">
    <location>
        <begin position="175"/>
        <end position="196"/>
    </location>
</feature>
<reference evidence="9" key="1">
    <citation type="journal article" date="2019" name="Int. J. Syst. Evol. Microbiol.">
        <title>The Global Catalogue of Microorganisms (GCM) 10K type strain sequencing project: providing services to taxonomists for standard genome sequencing and annotation.</title>
        <authorList>
            <consortium name="The Broad Institute Genomics Platform"/>
            <consortium name="The Broad Institute Genome Sequencing Center for Infectious Disease"/>
            <person name="Wu L."/>
            <person name="Ma J."/>
        </authorList>
    </citation>
    <scope>NUCLEOTIDE SEQUENCE [LARGE SCALE GENOMIC DNA]</scope>
    <source>
        <strain evidence="9">JCM 17805</strain>
    </source>
</reference>
<keyword evidence="2" id="KW-0813">Transport</keyword>
<evidence type="ECO:0000256" key="6">
    <source>
        <dbReference type="ARBA" id="ARBA00023136"/>
    </source>
</evidence>
<feature type="transmembrane region" description="Helical" evidence="7">
    <location>
        <begin position="77"/>
        <end position="98"/>
    </location>
</feature>
<dbReference type="Proteomes" id="UP001500604">
    <property type="component" value="Unassembled WGS sequence"/>
</dbReference>
<name>A0ABP8V8D6_9GAMM</name>
<feature type="transmembrane region" description="Helical" evidence="7">
    <location>
        <begin position="12"/>
        <end position="36"/>
    </location>
</feature>
<evidence type="ECO:0000256" key="7">
    <source>
        <dbReference type="SAM" id="Phobius"/>
    </source>
</evidence>
<feature type="transmembrane region" description="Helical" evidence="7">
    <location>
        <begin position="135"/>
        <end position="155"/>
    </location>
</feature>
<dbReference type="EMBL" id="BAABFL010000472">
    <property type="protein sequence ID" value="GAA4652260.1"/>
    <property type="molecule type" value="Genomic_DNA"/>
</dbReference>
<keyword evidence="3" id="KW-1003">Cell membrane</keyword>
<keyword evidence="5 7" id="KW-1133">Transmembrane helix</keyword>
<feature type="transmembrane region" description="Helical" evidence="7">
    <location>
        <begin position="249"/>
        <end position="271"/>
    </location>
</feature>
<gene>
    <name evidence="8" type="ORF">GCM10023116_45440</name>
</gene>
<keyword evidence="4 7" id="KW-0812">Transmembrane</keyword>
<keyword evidence="9" id="KW-1185">Reference proteome</keyword>
<accession>A0ABP8V8D6</accession>
<evidence type="ECO:0000256" key="1">
    <source>
        <dbReference type="ARBA" id="ARBA00004141"/>
    </source>
</evidence>
<proteinExistence type="predicted"/>
<feature type="transmembrane region" description="Helical" evidence="7">
    <location>
        <begin position="48"/>
        <end position="71"/>
    </location>
</feature>
<evidence type="ECO:0000313" key="8">
    <source>
        <dbReference type="EMBL" id="GAA4652260.1"/>
    </source>
</evidence>
<feature type="transmembrane region" description="Helical" evidence="7">
    <location>
        <begin position="110"/>
        <end position="129"/>
    </location>
</feature>